<keyword evidence="11" id="KW-1185">Reference proteome</keyword>
<dbReference type="GO" id="GO:0005506">
    <property type="term" value="F:iron ion binding"/>
    <property type="evidence" value="ECO:0007669"/>
    <property type="project" value="InterPro"/>
</dbReference>
<comment type="similarity">
    <text evidence="3">Belongs to the cytochrome P450 family.</text>
</comment>
<dbReference type="InterPro" id="IPR050121">
    <property type="entry name" value="Cytochrome_P450_monoxygenase"/>
</dbReference>
<dbReference type="InterPro" id="IPR002401">
    <property type="entry name" value="Cyt_P450_E_grp-I"/>
</dbReference>
<dbReference type="AlphaFoldDB" id="A0A2R6NEZ5"/>
<reference evidence="10 11" key="1">
    <citation type="submission" date="2018-02" db="EMBL/GenBank/DDBJ databases">
        <title>Genome sequence of the basidiomycete white-rot fungus Phlebia centrifuga.</title>
        <authorList>
            <person name="Granchi Z."/>
            <person name="Peng M."/>
            <person name="de Vries R.P."/>
            <person name="Hilden K."/>
            <person name="Makela M.R."/>
            <person name="Grigoriev I."/>
            <person name="Riley R."/>
        </authorList>
    </citation>
    <scope>NUCLEOTIDE SEQUENCE [LARGE SCALE GENOMIC DNA]</scope>
    <source>
        <strain evidence="10 11">FBCC195</strain>
    </source>
</reference>
<keyword evidence="7 9" id="KW-0408">Iron</keyword>
<feature type="binding site" description="axial binding residue" evidence="9">
    <location>
        <position position="322"/>
    </location>
    <ligand>
        <name>heme</name>
        <dbReference type="ChEBI" id="CHEBI:30413"/>
    </ligand>
    <ligandPart>
        <name>Fe</name>
        <dbReference type="ChEBI" id="CHEBI:18248"/>
    </ligandPart>
</feature>
<dbReference type="PRINTS" id="PR00385">
    <property type="entry name" value="P450"/>
</dbReference>
<sequence>MDAFKAITMTFATYYAALCSSVTLYRLSPFHPLARYPGPIMCKASTIWVAYVASKGKQHLYIQDLHRRYGDAVRIGPNEISFRNTDVINPLMGSRGLPKGPNWDGRLFQNPMHAMISIQDPQEHFIRRKPWSRAFNTGSLKELQPLLAARVEQLVEAAITQKGVVDLSKWINFFTYVTNEDNRAERPLSPLKVLEDGLTAIIAGTDTTSSTLCNVFFFLITYPKVHEQLQAEVDCYYPPGEDALDPQHHPKMVYLEAVIFLPEGNQARLHFYSVHRDPRNFSNPDSFWPERWLIAGGNMTSSEELVHNPNAFVPFSHGPSNCVGKPLAMREMRTVICQMVQKVNMRFAPGWNPQDWERDMEDRFNVKKGPLPVIVEKRD</sequence>
<dbReference type="InterPro" id="IPR001128">
    <property type="entry name" value="Cyt_P450"/>
</dbReference>
<dbReference type="PRINTS" id="PR00463">
    <property type="entry name" value="EP450I"/>
</dbReference>
<keyword evidence="8" id="KW-0503">Monooxygenase</keyword>
<comment type="pathway">
    <text evidence="2">Secondary metabolite biosynthesis.</text>
</comment>
<evidence type="ECO:0000256" key="9">
    <source>
        <dbReference type="PIRSR" id="PIRSR602401-1"/>
    </source>
</evidence>
<dbReference type="OrthoDB" id="6692864at2759"/>
<comment type="cofactor">
    <cofactor evidence="1 9">
        <name>heme</name>
        <dbReference type="ChEBI" id="CHEBI:30413"/>
    </cofactor>
</comment>
<protein>
    <recommendedName>
        <fullName evidence="12">Cytochrome P450</fullName>
    </recommendedName>
</protein>
<dbReference type="PANTHER" id="PTHR24305">
    <property type="entry name" value="CYTOCHROME P450"/>
    <property type="match status" value="1"/>
</dbReference>
<dbReference type="Proteomes" id="UP000186601">
    <property type="component" value="Unassembled WGS sequence"/>
</dbReference>
<comment type="caution">
    <text evidence="10">The sequence shown here is derived from an EMBL/GenBank/DDBJ whole genome shotgun (WGS) entry which is preliminary data.</text>
</comment>
<proteinExistence type="inferred from homology"/>
<evidence type="ECO:0000256" key="7">
    <source>
        <dbReference type="ARBA" id="ARBA00023004"/>
    </source>
</evidence>
<evidence type="ECO:0000256" key="8">
    <source>
        <dbReference type="ARBA" id="ARBA00023033"/>
    </source>
</evidence>
<dbReference type="InterPro" id="IPR036396">
    <property type="entry name" value="Cyt_P450_sf"/>
</dbReference>
<evidence type="ECO:0000256" key="6">
    <source>
        <dbReference type="ARBA" id="ARBA00023002"/>
    </source>
</evidence>
<accession>A0A2R6NEZ5</accession>
<evidence type="ECO:0000313" key="10">
    <source>
        <dbReference type="EMBL" id="PSR70849.1"/>
    </source>
</evidence>
<keyword evidence="4 9" id="KW-0349">Heme</keyword>
<dbReference type="SUPFAM" id="SSF48264">
    <property type="entry name" value="Cytochrome P450"/>
    <property type="match status" value="1"/>
</dbReference>
<evidence type="ECO:0000256" key="4">
    <source>
        <dbReference type="ARBA" id="ARBA00022617"/>
    </source>
</evidence>
<evidence type="ECO:0000256" key="5">
    <source>
        <dbReference type="ARBA" id="ARBA00022723"/>
    </source>
</evidence>
<evidence type="ECO:0000313" key="11">
    <source>
        <dbReference type="Proteomes" id="UP000186601"/>
    </source>
</evidence>
<keyword evidence="5 9" id="KW-0479">Metal-binding</keyword>
<evidence type="ECO:0000256" key="3">
    <source>
        <dbReference type="ARBA" id="ARBA00010617"/>
    </source>
</evidence>
<name>A0A2R6NEZ5_9APHY</name>
<evidence type="ECO:0000256" key="2">
    <source>
        <dbReference type="ARBA" id="ARBA00005179"/>
    </source>
</evidence>
<gene>
    <name evidence="10" type="ORF">PHLCEN_2v13290</name>
</gene>
<dbReference type="Pfam" id="PF00067">
    <property type="entry name" value="p450"/>
    <property type="match status" value="2"/>
</dbReference>
<dbReference type="PANTHER" id="PTHR24305:SF166">
    <property type="entry name" value="CYTOCHROME P450 12A4, MITOCHONDRIAL-RELATED"/>
    <property type="match status" value="1"/>
</dbReference>
<dbReference type="STRING" id="98765.A0A2R6NEZ5"/>
<evidence type="ECO:0000256" key="1">
    <source>
        <dbReference type="ARBA" id="ARBA00001971"/>
    </source>
</evidence>
<dbReference type="GO" id="GO:0004497">
    <property type="term" value="F:monooxygenase activity"/>
    <property type="evidence" value="ECO:0007669"/>
    <property type="project" value="UniProtKB-KW"/>
</dbReference>
<organism evidence="10 11">
    <name type="scientific">Hermanssonia centrifuga</name>
    <dbReference type="NCBI Taxonomy" id="98765"/>
    <lineage>
        <taxon>Eukaryota</taxon>
        <taxon>Fungi</taxon>
        <taxon>Dikarya</taxon>
        <taxon>Basidiomycota</taxon>
        <taxon>Agaricomycotina</taxon>
        <taxon>Agaricomycetes</taxon>
        <taxon>Polyporales</taxon>
        <taxon>Meruliaceae</taxon>
        <taxon>Hermanssonia</taxon>
    </lineage>
</organism>
<dbReference type="Gene3D" id="1.10.630.10">
    <property type="entry name" value="Cytochrome P450"/>
    <property type="match status" value="2"/>
</dbReference>
<dbReference type="EMBL" id="MLYV02001309">
    <property type="protein sequence ID" value="PSR70849.1"/>
    <property type="molecule type" value="Genomic_DNA"/>
</dbReference>
<keyword evidence="6" id="KW-0560">Oxidoreductase</keyword>
<evidence type="ECO:0008006" key="12">
    <source>
        <dbReference type="Google" id="ProtNLM"/>
    </source>
</evidence>
<dbReference type="GO" id="GO:0016705">
    <property type="term" value="F:oxidoreductase activity, acting on paired donors, with incorporation or reduction of molecular oxygen"/>
    <property type="evidence" value="ECO:0007669"/>
    <property type="project" value="InterPro"/>
</dbReference>
<dbReference type="GO" id="GO:0020037">
    <property type="term" value="F:heme binding"/>
    <property type="evidence" value="ECO:0007669"/>
    <property type="project" value="InterPro"/>
</dbReference>